<gene>
    <name evidence="1" type="ORF">BD410DRAFT_729275</name>
</gene>
<dbReference type="OrthoDB" id="3359487at2759"/>
<evidence type="ECO:0000313" key="1">
    <source>
        <dbReference type="EMBL" id="TDL17970.1"/>
    </source>
</evidence>
<dbReference type="SUPFAM" id="SSF53098">
    <property type="entry name" value="Ribonuclease H-like"/>
    <property type="match status" value="1"/>
</dbReference>
<dbReference type="STRING" id="50990.A0A4Y7PTV8"/>
<dbReference type="InterPro" id="IPR012337">
    <property type="entry name" value="RNaseH-like_sf"/>
</dbReference>
<reference evidence="1 2" key="1">
    <citation type="submission" date="2018-06" db="EMBL/GenBank/DDBJ databases">
        <title>A transcriptomic atlas of mushroom development highlights an independent origin of complex multicellularity.</title>
        <authorList>
            <consortium name="DOE Joint Genome Institute"/>
            <person name="Krizsan K."/>
            <person name="Almasi E."/>
            <person name="Merenyi Z."/>
            <person name="Sahu N."/>
            <person name="Viragh M."/>
            <person name="Koszo T."/>
            <person name="Mondo S."/>
            <person name="Kiss B."/>
            <person name="Balint B."/>
            <person name="Kues U."/>
            <person name="Barry K."/>
            <person name="Hegedus J.C."/>
            <person name="Henrissat B."/>
            <person name="Johnson J."/>
            <person name="Lipzen A."/>
            <person name="Ohm R."/>
            <person name="Nagy I."/>
            <person name="Pangilinan J."/>
            <person name="Yan J."/>
            <person name="Xiong Y."/>
            <person name="Grigoriev I.V."/>
            <person name="Hibbett D.S."/>
            <person name="Nagy L.G."/>
        </authorList>
    </citation>
    <scope>NUCLEOTIDE SEQUENCE [LARGE SCALE GENOMIC DNA]</scope>
    <source>
        <strain evidence="1 2">SZMC22713</strain>
    </source>
</reference>
<dbReference type="AlphaFoldDB" id="A0A4Y7PTV8"/>
<organism evidence="1 2">
    <name type="scientific">Rickenella mellea</name>
    <dbReference type="NCBI Taxonomy" id="50990"/>
    <lineage>
        <taxon>Eukaryota</taxon>
        <taxon>Fungi</taxon>
        <taxon>Dikarya</taxon>
        <taxon>Basidiomycota</taxon>
        <taxon>Agaricomycotina</taxon>
        <taxon>Agaricomycetes</taxon>
        <taxon>Hymenochaetales</taxon>
        <taxon>Rickenellaceae</taxon>
        <taxon>Rickenella</taxon>
    </lineage>
</organism>
<proteinExistence type="predicted"/>
<keyword evidence="2" id="KW-1185">Reference proteome</keyword>
<evidence type="ECO:0000313" key="2">
    <source>
        <dbReference type="Proteomes" id="UP000294933"/>
    </source>
</evidence>
<dbReference type="Proteomes" id="UP000294933">
    <property type="component" value="Unassembled WGS sequence"/>
</dbReference>
<accession>A0A4Y7PTV8</accession>
<dbReference type="EMBL" id="ML170214">
    <property type="protein sequence ID" value="TDL17970.1"/>
    <property type="molecule type" value="Genomic_DNA"/>
</dbReference>
<dbReference type="VEuPathDB" id="FungiDB:BD410DRAFT_729275"/>
<name>A0A4Y7PTV8_9AGAM</name>
<feature type="non-terminal residue" evidence="1">
    <location>
        <position position="139"/>
    </location>
</feature>
<evidence type="ECO:0008006" key="3">
    <source>
        <dbReference type="Google" id="ProtNLM"/>
    </source>
</evidence>
<sequence length="139" mass="16127">MLVFAIEYRKAIDEISGDRTLKLRKFELSGEEWVIVKELCDVLKIFKDATLFFSRATPNLATVIPAMDHLDETLATNVLNPRFQHSIQAALTIGKRTLNRYYNLTDDSEVYRIAMVLHPRHKLHYFKKAGWEDSWITAA</sequence>
<protein>
    <recommendedName>
        <fullName evidence="3">hAT-like transposase RNase-H fold domain-containing protein</fullName>
    </recommendedName>
</protein>